<dbReference type="SUPFAM" id="SSF53448">
    <property type="entry name" value="Nucleotide-diphospho-sugar transferases"/>
    <property type="match status" value="1"/>
</dbReference>
<sequence length="287" mass="32306">MNKKNKPVSVIIPAFNEEEGIEKVLAQLKSLNLGEKSEIIVVDDGSTDQTFRMASINGVKVIRHEQNIGYGAALKTGIRHARNEIIVITDADGSYPIKNIPIILEGMEHADMVVGARVGKKAHIPFYRKPAKWFINKLANHLSGIKIPDLNSGLRAMRKEKIERFFSILPERFSFTATITLAFLTNGYSVKYIPIEYYKRKGKSKIHPIKDTLNFIQLIIRTIMYFNPLKIFFPLSFAFFIASATVLIVSWLSGRVMDITTIILFVAGIQLLAIGMVADLIDKRGRL</sequence>
<dbReference type="Gene3D" id="3.90.550.10">
    <property type="entry name" value="Spore Coat Polysaccharide Biosynthesis Protein SpsA, Chain A"/>
    <property type="match status" value="1"/>
</dbReference>
<dbReference type="InterPro" id="IPR001173">
    <property type="entry name" value="Glyco_trans_2-like"/>
</dbReference>
<feature type="domain" description="Glycosyltransferase 2-like" evidence="2">
    <location>
        <begin position="9"/>
        <end position="165"/>
    </location>
</feature>
<dbReference type="InterPro" id="IPR050256">
    <property type="entry name" value="Glycosyltransferase_2"/>
</dbReference>
<feature type="transmembrane region" description="Helical" evidence="1">
    <location>
        <begin position="259"/>
        <end position="281"/>
    </location>
</feature>
<comment type="caution">
    <text evidence="3">The sequence shown here is derived from an EMBL/GenBank/DDBJ whole genome shotgun (WGS) entry which is preliminary data.</text>
</comment>
<dbReference type="PANTHER" id="PTHR48090">
    <property type="entry name" value="UNDECAPRENYL-PHOSPHATE 4-DEOXY-4-FORMAMIDO-L-ARABINOSE TRANSFERASE-RELATED"/>
    <property type="match status" value="1"/>
</dbReference>
<dbReference type="EMBL" id="LAZR01003904">
    <property type="protein sequence ID" value="KKN13612.1"/>
    <property type="molecule type" value="Genomic_DNA"/>
</dbReference>
<dbReference type="InterPro" id="IPR029044">
    <property type="entry name" value="Nucleotide-diphossugar_trans"/>
</dbReference>
<keyword evidence="1" id="KW-1133">Transmembrane helix</keyword>
<feature type="transmembrane region" description="Helical" evidence="1">
    <location>
        <begin position="231"/>
        <end position="253"/>
    </location>
</feature>
<dbReference type="Pfam" id="PF00535">
    <property type="entry name" value="Glycos_transf_2"/>
    <property type="match status" value="1"/>
</dbReference>
<organism evidence="3">
    <name type="scientific">marine sediment metagenome</name>
    <dbReference type="NCBI Taxonomy" id="412755"/>
    <lineage>
        <taxon>unclassified sequences</taxon>
        <taxon>metagenomes</taxon>
        <taxon>ecological metagenomes</taxon>
    </lineage>
</organism>
<protein>
    <recommendedName>
        <fullName evidence="2">Glycosyltransferase 2-like domain-containing protein</fullName>
    </recommendedName>
</protein>
<evidence type="ECO:0000313" key="3">
    <source>
        <dbReference type="EMBL" id="KKN13612.1"/>
    </source>
</evidence>
<evidence type="ECO:0000259" key="2">
    <source>
        <dbReference type="Pfam" id="PF00535"/>
    </source>
</evidence>
<proteinExistence type="predicted"/>
<keyword evidence="1" id="KW-0812">Transmembrane</keyword>
<dbReference type="CDD" id="cd04179">
    <property type="entry name" value="DPM_DPG-synthase_like"/>
    <property type="match status" value="1"/>
</dbReference>
<accession>A0A0F9NNG2</accession>
<keyword evidence="1" id="KW-0472">Membrane</keyword>
<name>A0A0F9NNG2_9ZZZZ</name>
<evidence type="ECO:0000256" key="1">
    <source>
        <dbReference type="SAM" id="Phobius"/>
    </source>
</evidence>
<reference evidence="3" key="1">
    <citation type="journal article" date="2015" name="Nature">
        <title>Complex archaea that bridge the gap between prokaryotes and eukaryotes.</title>
        <authorList>
            <person name="Spang A."/>
            <person name="Saw J.H."/>
            <person name="Jorgensen S.L."/>
            <person name="Zaremba-Niedzwiedzka K."/>
            <person name="Martijn J."/>
            <person name="Lind A.E."/>
            <person name="van Eijk R."/>
            <person name="Schleper C."/>
            <person name="Guy L."/>
            <person name="Ettema T.J."/>
        </authorList>
    </citation>
    <scope>NUCLEOTIDE SEQUENCE</scope>
</reference>
<gene>
    <name evidence="3" type="ORF">LCGC14_1004670</name>
</gene>
<dbReference type="AlphaFoldDB" id="A0A0F9NNG2"/>